<gene>
    <name evidence="1" type="ORF">AV656_06810</name>
</gene>
<dbReference type="EMBL" id="LQNT01000009">
    <property type="protein sequence ID" value="KZE38611.1"/>
    <property type="molecule type" value="Genomic_DNA"/>
</dbReference>
<dbReference type="OrthoDB" id="2602945at2"/>
<dbReference type="RefSeq" id="WP_063180276.1">
    <property type="nucleotide sequence ID" value="NZ_LQNT01000009.1"/>
</dbReference>
<comment type="caution">
    <text evidence="1">The sequence shown here is derived from an EMBL/GenBank/DDBJ whole genome shotgun (WGS) entry which is preliminary data.</text>
</comment>
<evidence type="ECO:0000313" key="2">
    <source>
        <dbReference type="Proteomes" id="UP000076490"/>
    </source>
</evidence>
<organism evidence="1 2">
    <name type="scientific">Bhargavaea cecembensis</name>
    <dbReference type="NCBI Taxonomy" id="394098"/>
    <lineage>
        <taxon>Bacteria</taxon>
        <taxon>Bacillati</taxon>
        <taxon>Bacillota</taxon>
        <taxon>Bacilli</taxon>
        <taxon>Bacillales</taxon>
        <taxon>Caryophanaceae</taxon>
        <taxon>Bhargavaea</taxon>
    </lineage>
</organism>
<reference evidence="1 2" key="1">
    <citation type="submission" date="2016-01" db="EMBL/GenBank/DDBJ databases">
        <title>Whole genome sequencing of Bhargavaea cecembensis T14.</title>
        <authorList>
            <person name="Hong K.W."/>
        </authorList>
    </citation>
    <scope>NUCLEOTIDE SEQUENCE [LARGE SCALE GENOMIC DNA]</scope>
    <source>
        <strain evidence="1 2">T14</strain>
    </source>
</reference>
<sequence>MQENNRGKTQKEQVVDTFAVEPLFEDRPHERLAFTFKVEGDEYKGHFHKEEIQWMHPHPKQLIGEETATEIEIVIHRLMSKAGHTAGDIEKIEVKPAFEDRPHERRQFALTVQGEEFKGLVHEGEIQWFHPQPHQKLEEGHVEELENRVHEEIGTPQAEIGDNA</sequence>
<proteinExistence type="predicted"/>
<dbReference type="AlphaFoldDB" id="A0A161UF11"/>
<dbReference type="Proteomes" id="UP000076490">
    <property type="component" value="Unassembled WGS sequence"/>
</dbReference>
<protein>
    <recommendedName>
        <fullName evidence="3">HicA family toxin-antitoxin system</fullName>
    </recommendedName>
</protein>
<accession>A0A161UF11</accession>
<evidence type="ECO:0000313" key="1">
    <source>
        <dbReference type="EMBL" id="KZE38611.1"/>
    </source>
</evidence>
<name>A0A161UF11_9BACL</name>
<evidence type="ECO:0008006" key="3">
    <source>
        <dbReference type="Google" id="ProtNLM"/>
    </source>
</evidence>